<proteinExistence type="predicted"/>
<dbReference type="AlphaFoldDB" id="A0A5P8WIF6"/>
<name>A0A5P8WIF6_9NOSO</name>
<evidence type="ECO:0000313" key="2">
    <source>
        <dbReference type="Proteomes" id="UP000326678"/>
    </source>
</evidence>
<accession>A0A5P8WIF6</accession>
<organism evidence="1 2">
    <name type="scientific">Nostoc sphaeroides CCNUC1</name>
    <dbReference type="NCBI Taxonomy" id="2653204"/>
    <lineage>
        <taxon>Bacteria</taxon>
        <taxon>Bacillati</taxon>
        <taxon>Cyanobacteriota</taxon>
        <taxon>Cyanophyceae</taxon>
        <taxon>Nostocales</taxon>
        <taxon>Nostocaceae</taxon>
        <taxon>Nostoc</taxon>
    </lineage>
</organism>
<dbReference type="KEGG" id="nsh:GXM_09093"/>
<gene>
    <name evidence="1" type="ORF">GXM_09093</name>
</gene>
<evidence type="ECO:0000313" key="1">
    <source>
        <dbReference type="EMBL" id="QFS51599.1"/>
    </source>
</evidence>
<protein>
    <submittedName>
        <fullName evidence="1">Uncharacterized protein</fullName>
    </submittedName>
</protein>
<sequence>MQHFYNLPLVRTQGFSLNRHWYYFGNHADVYYWLTSVLMSN</sequence>
<reference evidence="1 2" key="1">
    <citation type="submission" date="2019-10" db="EMBL/GenBank/DDBJ databases">
        <title>Genomic and transcriptomic insights into the perfect genentic adaptation of a filamentous nitrogen-fixing cyanobacterium to rice fields.</title>
        <authorList>
            <person name="Chen Z."/>
        </authorList>
    </citation>
    <scope>NUCLEOTIDE SEQUENCE [LARGE SCALE GENOMIC DNA]</scope>
    <source>
        <strain evidence="1">CCNUC1</strain>
    </source>
</reference>
<dbReference type="EMBL" id="CP045227">
    <property type="protein sequence ID" value="QFS51599.1"/>
    <property type="molecule type" value="Genomic_DNA"/>
</dbReference>
<dbReference type="Proteomes" id="UP000326678">
    <property type="component" value="Chromosome Gxm2"/>
</dbReference>
<keyword evidence="2" id="KW-1185">Reference proteome</keyword>